<dbReference type="EMBL" id="JBAHVJ010000005">
    <property type="protein sequence ID" value="MEJ4099923.1"/>
    <property type="molecule type" value="Genomic_DNA"/>
</dbReference>
<evidence type="ECO:0000313" key="3">
    <source>
        <dbReference type="EMBL" id="MEJ4099923.1"/>
    </source>
</evidence>
<protein>
    <recommendedName>
        <fullName evidence="5">Secreted protein</fullName>
    </recommendedName>
</protein>
<comment type="caution">
    <text evidence="3">The sequence shown here is derived from an EMBL/GenBank/DDBJ whole genome shotgun (WGS) entry which is preliminary data.</text>
</comment>
<evidence type="ECO:0008006" key="5">
    <source>
        <dbReference type="Google" id="ProtNLM"/>
    </source>
</evidence>
<evidence type="ECO:0000313" key="4">
    <source>
        <dbReference type="Proteomes" id="UP001359781"/>
    </source>
</evidence>
<gene>
    <name evidence="3" type="ORF">V5S96_06070</name>
</gene>
<evidence type="ECO:0000256" key="2">
    <source>
        <dbReference type="SAM" id="SignalP"/>
    </source>
</evidence>
<dbReference type="RefSeq" id="WP_337890200.1">
    <property type="nucleotide sequence ID" value="NZ_JBAHVI010000005.1"/>
</dbReference>
<feature type="chain" id="PRO_5046434619" description="Secreted protein" evidence="2">
    <location>
        <begin position="25"/>
        <end position="170"/>
    </location>
</feature>
<organism evidence="3 4">
    <name type="scientific">Corynebacterium mastitidis</name>
    <dbReference type="NCBI Taxonomy" id="161890"/>
    <lineage>
        <taxon>Bacteria</taxon>
        <taxon>Bacillati</taxon>
        <taxon>Actinomycetota</taxon>
        <taxon>Actinomycetes</taxon>
        <taxon>Mycobacteriales</taxon>
        <taxon>Corynebacteriaceae</taxon>
        <taxon>Corynebacterium</taxon>
    </lineage>
</organism>
<feature type="compositionally biased region" description="Basic and acidic residues" evidence="1">
    <location>
        <begin position="120"/>
        <end position="136"/>
    </location>
</feature>
<keyword evidence="2" id="KW-0732">Signal</keyword>
<accession>A0ABU8NY24</accession>
<feature type="compositionally biased region" description="Basic and acidic residues" evidence="1">
    <location>
        <begin position="64"/>
        <end position="73"/>
    </location>
</feature>
<dbReference type="Proteomes" id="UP001359781">
    <property type="component" value="Unassembled WGS sequence"/>
</dbReference>
<feature type="compositionally biased region" description="Acidic residues" evidence="1">
    <location>
        <begin position="83"/>
        <end position="113"/>
    </location>
</feature>
<proteinExistence type="predicted"/>
<keyword evidence="4" id="KW-1185">Reference proteome</keyword>
<evidence type="ECO:0000256" key="1">
    <source>
        <dbReference type="SAM" id="MobiDB-lite"/>
    </source>
</evidence>
<feature type="signal peptide" evidence="2">
    <location>
        <begin position="1"/>
        <end position="24"/>
    </location>
</feature>
<feature type="region of interest" description="Disordered" evidence="1">
    <location>
        <begin position="21"/>
        <end position="142"/>
    </location>
</feature>
<name>A0ABU8NY24_9CORY</name>
<sequence>MKRTFAAATLALSLTAGAVAPASASEFMDEERTVFDDPQCPNTAESDNDFLGKKQSIFDQCTTQEKKPAKEKSSASPEAPAEPTDDADATEPSEESEPAADEPEAADTAEPSEAEQPGQPEKKSPLSDADKQKLKEQVQGSVEGYKMVQPLIKGVLKLVHIVRKIFIPFP</sequence>
<reference evidence="3 4" key="1">
    <citation type="submission" date="2024-02" db="EMBL/GenBank/DDBJ databases">
        <title>Whole genome sequencing and characterization of Corynebacterium isolated from the ocular surface of dry eye disease sufferers.</title>
        <authorList>
            <person name="Naqvi M."/>
        </authorList>
    </citation>
    <scope>NUCLEOTIDE SEQUENCE [LARGE SCALE GENOMIC DNA]</scope>
    <source>
        <strain evidence="3 4">PCRF</strain>
    </source>
</reference>